<comment type="function">
    <text evidence="2">Accessory subunit of the mitochondrial membrane respiratory chain NADH dehydrogenase (Complex I), that is believed not to be involved in catalysis. Complex I functions in the transfer of electrons from NADH to the respiratory chain. The immediate electron acceptor for the enzyme is believed to be ubiquinone.</text>
</comment>
<protein>
    <recommendedName>
        <fullName evidence="2">NADH dehydrogenase [ubiquinone] 1 alpha subcomplex subunit 12</fullName>
    </recommendedName>
</protein>
<keyword evidence="2" id="KW-0999">Mitochondrion inner membrane</keyword>
<keyword evidence="2" id="KW-0813">Transport</keyword>
<keyword evidence="2" id="KW-0472">Membrane</keyword>
<dbReference type="EMBL" id="VVIM01000011">
    <property type="protein sequence ID" value="KAB0791555.1"/>
    <property type="molecule type" value="Genomic_DNA"/>
</dbReference>
<dbReference type="GO" id="GO:0005743">
    <property type="term" value="C:mitochondrial inner membrane"/>
    <property type="evidence" value="ECO:0007669"/>
    <property type="project" value="UniProtKB-SubCell"/>
</dbReference>
<dbReference type="FunCoup" id="A0A1Y1L422">
    <property type="interactions" value="899"/>
</dbReference>
<evidence type="ECO:0000256" key="2">
    <source>
        <dbReference type="RuleBase" id="RU363103"/>
    </source>
</evidence>
<evidence type="ECO:0000313" key="5">
    <source>
        <dbReference type="Proteomes" id="UP000327044"/>
    </source>
</evidence>
<evidence type="ECO:0000313" key="3">
    <source>
        <dbReference type="EMBL" id="JAV68432.1"/>
    </source>
</evidence>
<dbReference type="PANTHER" id="PTHR12910">
    <property type="entry name" value="NADH-UBIQUINONE OXIDOREDUCTASE SUBUNIT B17.2"/>
    <property type="match status" value="1"/>
</dbReference>
<keyword evidence="2" id="KW-0496">Mitochondrion</keyword>
<dbReference type="Proteomes" id="UP000327044">
    <property type="component" value="Unassembled WGS sequence"/>
</dbReference>
<accession>A0A1Y1L422</accession>
<dbReference type="PANTHER" id="PTHR12910:SF2">
    <property type="entry name" value="NADH DEHYDROGENASE [UBIQUINONE] 1 ALPHA SUBCOMPLEX SUBUNIT 12"/>
    <property type="match status" value="1"/>
</dbReference>
<evidence type="ECO:0000313" key="4">
    <source>
        <dbReference type="EMBL" id="KAB0791555.1"/>
    </source>
</evidence>
<comment type="subcellular location">
    <subcellularLocation>
        <location evidence="2">Mitochondrion inner membrane</location>
        <topology evidence="2">Peripheral membrane protein</topology>
        <orientation evidence="2">Matrix side</orientation>
    </subcellularLocation>
</comment>
<evidence type="ECO:0000256" key="1">
    <source>
        <dbReference type="ARBA" id="ARBA00007355"/>
    </source>
</evidence>
<comment type="similarity">
    <text evidence="1 2">Belongs to the complex I NDUFA12 subunit family.</text>
</comment>
<dbReference type="Pfam" id="PF05071">
    <property type="entry name" value="NDUFA12"/>
    <property type="match status" value="1"/>
</dbReference>
<organism evidence="3">
    <name type="scientific">Photinus pyralis</name>
    <name type="common">Common eastern firefly</name>
    <name type="synonym">Lampyris pyralis</name>
    <dbReference type="NCBI Taxonomy" id="7054"/>
    <lineage>
        <taxon>Eukaryota</taxon>
        <taxon>Metazoa</taxon>
        <taxon>Ecdysozoa</taxon>
        <taxon>Arthropoda</taxon>
        <taxon>Hexapoda</taxon>
        <taxon>Insecta</taxon>
        <taxon>Pterygota</taxon>
        <taxon>Neoptera</taxon>
        <taxon>Endopterygota</taxon>
        <taxon>Coleoptera</taxon>
        <taxon>Polyphaga</taxon>
        <taxon>Elateriformia</taxon>
        <taxon>Elateroidea</taxon>
        <taxon>Lampyridae</taxon>
        <taxon>Lampyrinae</taxon>
        <taxon>Photinus</taxon>
    </lineage>
</organism>
<reference evidence="3" key="1">
    <citation type="journal article" date="2016" name="Sci. Rep.">
        <title>Molecular characterization of firefly nuptial gifts: a multi-omics approach sheds light on postcopulatory sexual selection.</title>
        <authorList>
            <person name="Al-Wathiqui N."/>
            <person name="Fallon T.R."/>
            <person name="South A."/>
            <person name="Weng J.K."/>
            <person name="Lewis S.M."/>
        </authorList>
    </citation>
    <scope>NUCLEOTIDE SEQUENCE</scope>
</reference>
<keyword evidence="5" id="KW-1185">Reference proteome</keyword>
<keyword evidence="2" id="KW-0249">Electron transport</keyword>
<dbReference type="InParanoid" id="A0A1Y1L422"/>
<dbReference type="InterPro" id="IPR007763">
    <property type="entry name" value="NDUFA12"/>
</dbReference>
<sequence>MNYTGLSKLFSVFRIIKESGGLRASLYKLYRMDELKVGTLMGTDKYGNKYFENNRFFYGRNRWVEYAPYYRLEYDGSQVPAEWFGWLHYKTDFTPDNDPGRPKYKWMLDHTENLSGTPQQYVPYSTTTQKIDAWKPPCPK</sequence>
<comment type="subunit">
    <text evidence="2">Complex I is composed of 45 different subunits.</text>
</comment>
<dbReference type="GO" id="GO:0045271">
    <property type="term" value="C:respiratory chain complex I"/>
    <property type="evidence" value="ECO:0007669"/>
    <property type="project" value="InterPro"/>
</dbReference>
<reference evidence="4 5" key="2">
    <citation type="journal article" date="2018" name="Elife">
        <title>Firefly genomes illuminate parallel origins of bioluminescence in beetles.</title>
        <authorList>
            <person name="Fallon T.R."/>
            <person name="Lower S.E."/>
            <person name="Chang C.H."/>
            <person name="Bessho-Uehara M."/>
            <person name="Martin G.J."/>
            <person name="Bewick A.J."/>
            <person name="Behringer M."/>
            <person name="Debat H.J."/>
            <person name="Wong I."/>
            <person name="Day J.C."/>
            <person name="Suvorov A."/>
            <person name="Silva C.J."/>
            <person name="Stanger-Hall K.F."/>
            <person name="Hall D.W."/>
            <person name="Schmitz R.J."/>
            <person name="Nelson D.R."/>
            <person name="Lewis S.M."/>
            <person name="Shigenobu S."/>
            <person name="Bybee S.M."/>
            <person name="Larracuente A.M."/>
            <person name="Oba Y."/>
            <person name="Weng J.K."/>
        </authorList>
    </citation>
    <scope>NUCLEOTIDE SEQUENCE [LARGE SCALE GENOMIC DNA]</scope>
    <source>
        <strain evidence="4">1611_PpyrPB1</strain>
        <tissue evidence="4">Whole body</tissue>
    </source>
</reference>
<dbReference type="GO" id="GO:0006979">
    <property type="term" value="P:response to oxidative stress"/>
    <property type="evidence" value="ECO:0007669"/>
    <property type="project" value="TreeGrafter"/>
</dbReference>
<name>A0A1Y1L422_PHOPY</name>
<proteinExistence type="inferred from homology"/>
<dbReference type="AlphaFoldDB" id="A0A1Y1L422"/>
<reference evidence="4" key="3">
    <citation type="submission" date="2019-08" db="EMBL/GenBank/DDBJ databases">
        <authorList>
            <consortium name="Photinus pyralis genome working group"/>
            <person name="Fallon T.R."/>
            <person name="Sander Lower S.E."/>
            <person name="Weng J.-K."/>
        </authorList>
    </citation>
    <scope>NUCLEOTIDE SEQUENCE</scope>
    <source>
        <strain evidence="4">1611_PpyrPB1</strain>
        <tissue evidence="4">Whole body</tissue>
    </source>
</reference>
<keyword evidence="2" id="KW-0679">Respiratory chain</keyword>
<gene>
    <name evidence="4" type="ORF">PPYR_03355</name>
</gene>
<dbReference type="EMBL" id="GEZM01065539">
    <property type="protein sequence ID" value="JAV68432.1"/>
    <property type="molecule type" value="Transcribed_RNA"/>
</dbReference>